<proteinExistence type="predicted"/>
<evidence type="ECO:0000313" key="1">
    <source>
        <dbReference type="EMBL" id="CAK9173177.1"/>
    </source>
</evidence>
<organism evidence="1 2">
    <name type="scientific">Ilex paraguariensis</name>
    <name type="common">yerba mate</name>
    <dbReference type="NCBI Taxonomy" id="185542"/>
    <lineage>
        <taxon>Eukaryota</taxon>
        <taxon>Viridiplantae</taxon>
        <taxon>Streptophyta</taxon>
        <taxon>Embryophyta</taxon>
        <taxon>Tracheophyta</taxon>
        <taxon>Spermatophyta</taxon>
        <taxon>Magnoliopsida</taxon>
        <taxon>eudicotyledons</taxon>
        <taxon>Gunneridae</taxon>
        <taxon>Pentapetalae</taxon>
        <taxon>asterids</taxon>
        <taxon>campanulids</taxon>
        <taxon>Aquifoliales</taxon>
        <taxon>Aquifoliaceae</taxon>
        <taxon>Ilex</taxon>
    </lineage>
</organism>
<dbReference type="EMBL" id="CAUOFW020006168">
    <property type="protein sequence ID" value="CAK9173177.1"/>
    <property type="molecule type" value="Genomic_DNA"/>
</dbReference>
<protein>
    <submittedName>
        <fullName evidence="1">Uncharacterized protein</fullName>
    </submittedName>
</protein>
<dbReference type="Proteomes" id="UP001642360">
    <property type="component" value="Unassembled WGS sequence"/>
</dbReference>
<keyword evidence="2" id="KW-1185">Reference proteome</keyword>
<dbReference type="AlphaFoldDB" id="A0ABC8TZC1"/>
<evidence type="ECO:0000313" key="2">
    <source>
        <dbReference type="Proteomes" id="UP001642360"/>
    </source>
</evidence>
<reference evidence="1 2" key="1">
    <citation type="submission" date="2024-02" db="EMBL/GenBank/DDBJ databases">
        <authorList>
            <person name="Vignale AGUSTIN F."/>
            <person name="Sosa J E."/>
            <person name="Modenutti C."/>
        </authorList>
    </citation>
    <scope>NUCLEOTIDE SEQUENCE [LARGE SCALE GENOMIC DNA]</scope>
</reference>
<name>A0ABC8TZC1_9AQUA</name>
<sequence>MVSSISICTGSEGEKLKRLSENSKFAPSDVSFKLKRPKVSGIRDFPEAFVQYDMHVDLLPMEDMVSASTDKKLLGRNVSAGDSDDDDSVEPFEIDVGFEEILADNETHILSCSSESEKVESMVSFDCMMFQTSLGDAESIEQLKTSELEGADFTDSILSACRLKVENKLEDQNPSQQVDRPSSLKMWNNDVPKPYFPRRKVAAVRDFPDAFEQVPSTITGVLNNAVVSVGTVGNSLDKTNIAGAADDEIEPFETDVGSPKAMDKC</sequence>
<comment type="caution">
    <text evidence="1">The sequence shown here is derived from an EMBL/GenBank/DDBJ whole genome shotgun (WGS) entry which is preliminary data.</text>
</comment>
<accession>A0ABC8TZC1</accession>
<gene>
    <name evidence="1" type="ORF">ILEXP_LOCUS42918</name>
</gene>